<dbReference type="InterPro" id="IPR025421">
    <property type="entry name" value="DUF4148"/>
</dbReference>
<dbReference type="Pfam" id="PF13663">
    <property type="entry name" value="DUF4148"/>
    <property type="match status" value="1"/>
</dbReference>
<feature type="chain" id="PRO_5011120952" evidence="2">
    <location>
        <begin position="24"/>
        <end position="106"/>
    </location>
</feature>
<evidence type="ECO:0000256" key="2">
    <source>
        <dbReference type="SAM" id="SignalP"/>
    </source>
</evidence>
<accession>A0A158FGM9</accession>
<feature type="compositionally biased region" description="Low complexity" evidence="1">
    <location>
        <begin position="79"/>
        <end position="97"/>
    </location>
</feature>
<dbReference type="RefSeq" id="WP_087665993.1">
    <property type="nucleotide sequence ID" value="NZ_FCNW02000002.1"/>
</dbReference>
<sequence>MFKALIPAVVLATALAAPTFANAQDNGPVTRAQVKAELIQLERAGYSPASDRVTYPANLQAAQRRVDAQNGVAASSYGASVEGSSASGNGSARGFGAVNPVDYSHS</sequence>
<dbReference type="OrthoDB" id="9020930at2"/>
<comment type="caution">
    <text evidence="3">The sequence shown here is derived from an EMBL/GenBank/DDBJ whole genome shotgun (WGS) entry which is preliminary data.</text>
</comment>
<evidence type="ECO:0000313" key="3">
    <source>
        <dbReference type="EMBL" id="SAL18954.1"/>
    </source>
</evidence>
<feature type="signal peptide" evidence="2">
    <location>
        <begin position="1"/>
        <end position="23"/>
    </location>
</feature>
<dbReference type="EMBL" id="FCNW02000002">
    <property type="protein sequence ID" value="SAL18954.1"/>
    <property type="molecule type" value="Genomic_DNA"/>
</dbReference>
<name>A0A158FGM9_9BURK</name>
<gene>
    <name evidence="3" type="ORF">AWB65_00911</name>
</gene>
<dbReference type="AlphaFoldDB" id="A0A158FGM9"/>
<protein>
    <submittedName>
        <fullName evidence="3">Membrane protein</fullName>
    </submittedName>
</protein>
<reference evidence="3" key="1">
    <citation type="submission" date="2016-01" db="EMBL/GenBank/DDBJ databases">
        <authorList>
            <person name="Peeters C."/>
        </authorList>
    </citation>
    <scope>NUCLEOTIDE SEQUENCE [LARGE SCALE GENOMIC DNA]</scope>
    <source>
        <strain evidence="3">LMG 22934</strain>
    </source>
</reference>
<dbReference type="Proteomes" id="UP000054977">
    <property type="component" value="Unassembled WGS sequence"/>
</dbReference>
<keyword evidence="4" id="KW-1185">Reference proteome</keyword>
<proteinExistence type="predicted"/>
<feature type="region of interest" description="Disordered" evidence="1">
    <location>
        <begin position="79"/>
        <end position="106"/>
    </location>
</feature>
<evidence type="ECO:0000256" key="1">
    <source>
        <dbReference type="SAM" id="MobiDB-lite"/>
    </source>
</evidence>
<organism evidence="3 4">
    <name type="scientific">Caballeronia humi</name>
    <dbReference type="NCBI Taxonomy" id="326474"/>
    <lineage>
        <taxon>Bacteria</taxon>
        <taxon>Pseudomonadati</taxon>
        <taxon>Pseudomonadota</taxon>
        <taxon>Betaproteobacteria</taxon>
        <taxon>Burkholderiales</taxon>
        <taxon>Burkholderiaceae</taxon>
        <taxon>Caballeronia</taxon>
    </lineage>
</organism>
<keyword evidence="2" id="KW-0732">Signal</keyword>
<evidence type="ECO:0000313" key="4">
    <source>
        <dbReference type="Proteomes" id="UP000054977"/>
    </source>
</evidence>